<organism evidence="2 3">
    <name type="scientific">Pelobates cultripes</name>
    <name type="common">Western spadefoot toad</name>
    <dbReference type="NCBI Taxonomy" id="61616"/>
    <lineage>
        <taxon>Eukaryota</taxon>
        <taxon>Metazoa</taxon>
        <taxon>Chordata</taxon>
        <taxon>Craniata</taxon>
        <taxon>Vertebrata</taxon>
        <taxon>Euteleostomi</taxon>
        <taxon>Amphibia</taxon>
        <taxon>Batrachia</taxon>
        <taxon>Anura</taxon>
        <taxon>Pelobatoidea</taxon>
        <taxon>Pelobatidae</taxon>
        <taxon>Pelobates</taxon>
    </lineage>
</organism>
<dbReference type="Proteomes" id="UP001295444">
    <property type="component" value="Chromosome 02"/>
</dbReference>
<evidence type="ECO:0000256" key="1">
    <source>
        <dbReference type="SAM" id="MobiDB-lite"/>
    </source>
</evidence>
<feature type="compositionally biased region" description="Basic and acidic residues" evidence="1">
    <location>
        <begin position="1"/>
        <end position="11"/>
    </location>
</feature>
<accession>A0AAD1R9H5</accession>
<feature type="region of interest" description="Disordered" evidence="1">
    <location>
        <begin position="1"/>
        <end position="23"/>
    </location>
</feature>
<protein>
    <submittedName>
        <fullName evidence="2">Uncharacterized protein</fullName>
    </submittedName>
</protein>
<name>A0AAD1R9H5_PELCU</name>
<evidence type="ECO:0000313" key="2">
    <source>
        <dbReference type="EMBL" id="CAH2245568.1"/>
    </source>
</evidence>
<evidence type="ECO:0000313" key="3">
    <source>
        <dbReference type="Proteomes" id="UP001295444"/>
    </source>
</evidence>
<gene>
    <name evidence="2" type="ORF">PECUL_23A026729</name>
</gene>
<proteinExistence type="predicted"/>
<feature type="region of interest" description="Disordered" evidence="1">
    <location>
        <begin position="45"/>
        <end position="97"/>
    </location>
</feature>
<dbReference type="AlphaFoldDB" id="A0AAD1R9H5"/>
<reference evidence="2" key="1">
    <citation type="submission" date="2022-03" db="EMBL/GenBank/DDBJ databases">
        <authorList>
            <person name="Alioto T."/>
            <person name="Alioto T."/>
            <person name="Gomez Garrido J."/>
        </authorList>
    </citation>
    <scope>NUCLEOTIDE SEQUENCE</scope>
</reference>
<sequence length="97" mass="10444">MSVIADFDKMAKAPSRPSWAAHQTTTYPVTKANAKSLAQSTEWNAGIRPAPVASAVPKISERGKKAYTRTSRSSPTAPLFESQPWELPPSNAGSDEE</sequence>
<keyword evidence="3" id="KW-1185">Reference proteome</keyword>
<dbReference type="EMBL" id="OW240913">
    <property type="protein sequence ID" value="CAH2245568.1"/>
    <property type="molecule type" value="Genomic_DNA"/>
</dbReference>